<dbReference type="Gene3D" id="3.30.70.260">
    <property type="match status" value="1"/>
</dbReference>
<dbReference type="NCBIfam" id="NF001924">
    <property type="entry name" value="PRK00702.1"/>
    <property type="match status" value="1"/>
</dbReference>
<dbReference type="Gene3D" id="3.40.50.1360">
    <property type="match status" value="1"/>
</dbReference>
<organism evidence="4 5">
    <name type="scientific">Sphingomonas alpina</name>
    <dbReference type="NCBI Taxonomy" id="653931"/>
    <lineage>
        <taxon>Bacteria</taxon>
        <taxon>Pseudomonadati</taxon>
        <taxon>Pseudomonadota</taxon>
        <taxon>Alphaproteobacteria</taxon>
        <taxon>Sphingomonadales</taxon>
        <taxon>Sphingomonadaceae</taxon>
        <taxon>Sphingomonas</taxon>
    </lineage>
</organism>
<evidence type="ECO:0000313" key="4">
    <source>
        <dbReference type="EMBL" id="QNQ11131.1"/>
    </source>
</evidence>
<dbReference type="PANTHER" id="PTHR11934">
    <property type="entry name" value="RIBOSE-5-PHOSPHATE ISOMERASE"/>
    <property type="match status" value="1"/>
</dbReference>
<evidence type="ECO:0000256" key="3">
    <source>
        <dbReference type="HAMAP-Rule" id="MF_00170"/>
    </source>
</evidence>
<dbReference type="EC" id="5.3.1.6" evidence="3"/>
<accession>A0A7H0LN78</accession>
<dbReference type="InterPro" id="IPR037171">
    <property type="entry name" value="NagB/RpiA_transferase-like"/>
</dbReference>
<dbReference type="PANTHER" id="PTHR11934:SF0">
    <property type="entry name" value="RIBOSE-5-PHOSPHATE ISOMERASE"/>
    <property type="match status" value="1"/>
</dbReference>
<dbReference type="NCBIfam" id="TIGR00021">
    <property type="entry name" value="rpiA"/>
    <property type="match status" value="1"/>
</dbReference>
<dbReference type="SUPFAM" id="SSF75445">
    <property type="entry name" value="D-ribose-5-phosphate isomerase (RpiA), lid domain"/>
    <property type="match status" value="1"/>
</dbReference>
<protein>
    <recommendedName>
        <fullName evidence="3">Ribose-5-phosphate isomerase A</fullName>
        <ecNumber evidence="3">5.3.1.6</ecNumber>
    </recommendedName>
    <alternativeName>
        <fullName evidence="3">Phosphoriboisomerase A</fullName>
        <shortName evidence="3">PRI</shortName>
    </alternativeName>
</protein>
<dbReference type="HAMAP" id="MF_00170">
    <property type="entry name" value="Rib_5P_isom_A"/>
    <property type="match status" value="1"/>
</dbReference>
<feature type="active site" description="Proton acceptor" evidence="3">
    <location>
        <position position="121"/>
    </location>
</feature>
<dbReference type="GO" id="GO:0004751">
    <property type="term" value="F:ribose-5-phosphate isomerase activity"/>
    <property type="evidence" value="ECO:0007669"/>
    <property type="project" value="UniProtKB-UniRule"/>
</dbReference>
<feature type="binding site" evidence="3">
    <location>
        <begin position="99"/>
        <end position="102"/>
    </location>
    <ligand>
        <name>substrate</name>
    </ligand>
</feature>
<feature type="binding site" evidence="3">
    <location>
        <begin position="44"/>
        <end position="47"/>
    </location>
    <ligand>
        <name>substrate</name>
    </ligand>
</feature>
<comment type="subunit">
    <text evidence="3">Homodimer.</text>
</comment>
<comment type="catalytic activity">
    <reaction evidence="1 3">
        <text>aldehydo-D-ribose 5-phosphate = D-ribulose 5-phosphate</text>
        <dbReference type="Rhea" id="RHEA:14657"/>
        <dbReference type="ChEBI" id="CHEBI:58121"/>
        <dbReference type="ChEBI" id="CHEBI:58273"/>
        <dbReference type="EC" id="5.3.1.6"/>
    </reaction>
</comment>
<comment type="pathway">
    <text evidence="3">Carbohydrate degradation; pentose phosphate pathway; D-ribose 5-phosphate from D-ribulose 5-phosphate (non-oxidative stage): step 1/1.</text>
</comment>
<keyword evidence="2 3" id="KW-0413">Isomerase</keyword>
<dbReference type="Pfam" id="PF06026">
    <property type="entry name" value="Rib_5-P_isom_A"/>
    <property type="match status" value="1"/>
</dbReference>
<dbReference type="GO" id="GO:0006014">
    <property type="term" value="P:D-ribose metabolic process"/>
    <property type="evidence" value="ECO:0007669"/>
    <property type="project" value="TreeGrafter"/>
</dbReference>
<name>A0A7H0LN78_9SPHN</name>
<evidence type="ECO:0000256" key="2">
    <source>
        <dbReference type="ARBA" id="ARBA00023235"/>
    </source>
</evidence>
<comment type="function">
    <text evidence="3">Catalyzes the reversible conversion of ribose-5-phosphate to ribulose 5-phosphate.</text>
</comment>
<dbReference type="InterPro" id="IPR004788">
    <property type="entry name" value="Ribose5P_isomerase_type_A"/>
</dbReference>
<dbReference type="UniPathway" id="UPA00115">
    <property type="reaction ID" value="UER00412"/>
</dbReference>
<comment type="similarity">
    <text evidence="3">Belongs to the ribose 5-phosphate isomerase family.</text>
</comment>
<dbReference type="GO" id="GO:0005829">
    <property type="term" value="C:cytosol"/>
    <property type="evidence" value="ECO:0007669"/>
    <property type="project" value="TreeGrafter"/>
</dbReference>
<dbReference type="FunFam" id="3.40.50.1360:FF:000001">
    <property type="entry name" value="Ribose-5-phosphate isomerase A"/>
    <property type="match status" value="1"/>
</dbReference>
<dbReference type="RefSeq" id="WP_187763417.1">
    <property type="nucleotide sequence ID" value="NZ_CP061038.1"/>
</dbReference>
<proteinExistence type="inferred from homology"/>
<dbReference type="GO" id="GO:0009052">
    <property type="term" value="P:pentose-phosphate shunt, non-oxidative branch"/>
    <property type="evidence" value="ECO:0007669"/>
    <property type="project" value="UniProtKB-UniRule"/>
</dbReference>
<dbReference type="SUPFAM" id="SSF100950">
    <property type="entry name" value="NagB/RpiA/CoA transferase-like"/>
    <property type="match status" value="1"/>
</dbReference>
<evidence type="ECO:0000256" key="1">
    <source>
        <dbReference type="ARBA" id="ARBA00001713"/>
    </source>
</evidence>
<dbReference type="SMART" id="SM01134">
    <property type="entry name" value="DeoRC"/>
    <property type="match status" value="1"/>
</dbReference>
<gene>
    <name evidence="3 4" type="primary">rpiA</name>
    <name evidence="4" type="ORF">H3Z74_08250</name>
</gene>
<feature type="binding site" evidence="3">
    <location>
        <begin position="112"/>
        <end position="115"/>
    </location>
    <ligand>
        <name>substrate</name>
    </ligand>
</feature>
<dbReference type="Proteomes" id="UP000516148">
    <property type="component" value="Chromosome"/>
</dbReference>
<dbReference type="KEGG" id="spap:H3Z74_08250"/>
<dbReference type="InterPro" id="IPR020672">
    <property type="entry name" value="Ribose5P_isomerase_typA_subgr"/>
</dbReference>
<dbReference type="AlphaFoldDB" id="A0A7H0LN78"/>
<dbReference type="CDD" id="cd01398">
    <property type="entry name" value="RPI_A"/>
    <property type="match status" value="1"/>
</dbReference>
<keyword evidence="5" id="KW-1185">Reference proteome</keyword>
<evidence type="ECO:0000313" key="5">
    <source>
        <dbReference type="Proteomes" id="UP000516148"/>
    </source>
</evidence>
<dbReference type="EMBL" id="CP061038">
    <property type="protein sequence ID" value="QNQ11131.1"/>
    <property type="molecule type" value="Genomic_DNA"/>
</dbReference>
<reference evidence="4 5" key="1">
    <citation type="submission" date="2020-09" db="EMBL/GenBank/DDBJ databases">
        <title>Sphingomonas sp., a new species isolated from pork steak.</title>
        <authorList>
            <person name="Heidler von Heilborn D."/>
        </authorList>
    </citation>
    <scope>NUCLEOTIDE SEQUENCE [LARGE SCALE GENOMIC DNA]</scope>
    <source>
        <strain evidence="5">S8-3T</strain>
    </source>
</reference>
<feature type="binding site" evidence="3">
    <location>
        <position position="139"/>
    </location>
    <ligand>
        <name>substrate</name>
    </ligand>
</feature>
<sequence length="240" mass="24817">MVESIFGSTPSAAAGSLIHRSDKEIAALAALAEVEAGMTVGLGTGSTAAFFVSHLGERVRAGFSIAAVATSLSTENVARRAGIPIIAFEDLATVDLTVDGADEVDDRLFAIKGAGGAMLREKIVAASSRRMIVIADGSKLSAAIGRAPVPVEILPFAREFVLAELRRLDAEPVLRIANDAYYHSDQGNLIADCAFASLPDPVATAAALSAIPGILGHGLFLTEVDTIYSANGGVVTRLDR</sequence>